<dbReference type="AlphaFoldDB" id="A0A5R9IL22"/>
<proteinExistence type="predicted"/>
<gene>
    <name evidence="1" type="ORF">FE810_13145</name>
</gene>
<accession>A0A5R9IL22</accession>
<dbReference type="OrthoDB" id="6182044at2"/>
<evidence type="ECO:0000313" key="2">
    <source>
        <dbReference type="Proteomes" id="UP000307790"/>
    </source>
</evidence>
<reference evidence="1 2" key="1">
    <citation type="submission" date="2019-05" db="EMBL/GenBank/DDBJ databases">
        <title>Genome sequences of Thalassotalea litorea 1K03283.</title>
        <authorList>
            <person name="Zhang D."/>
        </authorList>
    </citation>
    <scope>NUCLEOTIDE SEQUENCE [LARGE SCALE GENOMIC DNA]</scope>
    <source>
        <strain evidence="1 2">MCCC 1K03283</strain>
    </source>
</reference>
<dbReference type="Proteomes" id="UP000307790">
    <property type="component" value="Unassembled WGS sequence"/>
</dbReference>
<evidence type="ECO:0000313" key="1">
    <source>
        <dbReference type="EMBL" id="TLU61997.1"/>
    </source>
</evidence>
<keyword evidence="2" id="KW-1185">Reference proteome</keyword>
<dbReference type="EMBL" id="VCBC01000013">
    <property type="protein sequence ID" value="TLU61997.1"/>
    <property type="molecule type" value="Genomic_DNA"/>
</dbReference>
<comment type="caution">
    <text evidence="1">The sequence shown here is derived from an EMBL/GenBank/DDBJ whole genome shotgun (WGS) entry which is preliminary data.</text>
</comment>
<dbReference type="RefSeq" id="WP_138320530.1">
    <property type="nucleotide sequence ID" value="NZ_VCBC01000013.1"/>
</dbReference>
<name>A0A5R9IL22_9GAMM</name>
<sequence>MSATYNELLAMANEQQQPQRLLFLFAKPEGNNPKKSKKMQRGHLQPIMCVDKLPEEVQKFESLVAEADSVAQDWQFIFIAALSGTDGTAPDTEQAEPYLNKMTNDLVTGNNIANYVVLDRAGKPIEMMVN</sequence>
<organism evidence="1 2">
    <name type="scientific">Thalassotalea litorea</name>
    <dbReference type="NCBI Taxonomy" id="2020715"/>
    <lineage>
        <taxon>Bacteria</taxon>
        <taxon>Pseudomonadati</taxon>
        <taxon>Pseudomonadota</taxon>
        <taxon>Gammaproteobacteria</taxon>
        <taxon>Alteromonadales</taxon>
        <taxon>Colwelliaceae</taxon>
        <taxon>Thalassotalea</taxon>
    </lineage>
</organism>
<protein>
    <submittedName>
        <fullName evidence="1">Ribonucleotide reductase subunit alpha</fullName>
    </submittedName>
</protein>